<comment type="caution">
    <text evidence="5">The sequence shown here is derived from an EMBL/GenBank/DDBJ whole genome shotgun (WGS) entry which is preliminary data.</text>
</comment>
<keyword evidence="2" id="KW-0150">Chloroplast</keyword>
<gene>
    <name evidence="5" type="ORF">PCOR1329_LOCUS25913</name>
</gene>
<feature type="non-terminal residue" evidence="5">
    <location>
        <position position="518"/>
    </location>
</feature>
<dbReference type="Proteomes" id="UP001189429">
    <property type="component" value="Unassembled WGS sequence"/>
</dbReference>
<accession>A0ABN9S2U9</accession>
<keyword evidence="3" id="KW-0602">Photosynthesis</keyword>
<keyword evidence="4" id="KW-0934">Plastid</keyword>
<protein>
    <submittedName>
        <fullName evidence="5">Uncharacterized protein</fullName>
    </submittedName>
</protein>
<reference evidence="5" key="1">
    <citation type="submission" date="2023-10" db="EMBL/GenBank/DDBJ databases">
        <authorList>
            <person name="Chen Y."/>
            <person name="Shah S."/>
            <person name="Dougan E. K."/>
            <person name="Thang M."/>
            <person name="Chan C."/>
        </authorList>
    </citation>
    <scope>NUCLEOTIDE SEQUENCE [LARGE SCALE GENOMIC DNA]</scope>
</reference>
<dbReference type="InterPro" id="IPR001344">
    <property type="entry name" value="Chloro_AB-bd_pln"/>
</dbReference>
<feature type="non-terminal residue" evidence="5">
    <location>
        <position position="1"/>
    </location>
</feature>
<evidence type="ECO:0000256" key="2">
    <source>
        <dbReference type="ARBA" id="ARBA00022528"/>
    </source>
</evidence>
<evidence type="ECO:0000256" key="1">
    <source>
        <dbReference type="ARBA" id="ARBA00004229"/>
    </source>
</evidence>
<comment type="subcellular location">
    <subcellularLocation>
        <location evidence="1">Plastid</location>
        <location evidence="1">Chloroplast</location>
    </subcellularLocation>
</comment>
<dbReference type="EMBL" id="CAUYUJ010009117">
    <property type="protein sequence ID" value="CAK0825906.1"/>
    <property type="molecule type" value="Genomic_DNA"/>
</dbReference>
<name>A0ABN9S2U9_9DINO</name>
<dbReference type="PANTHER" id="PTHR21649">
    <property type="entry name" value="CHLOROPHYLL A/B BINDING PROTEIN"/>
    <property type="match status" value="1"/>
</dbReference>
<organism evidence="5 6">
    <name type="scientific">Prorocentrum cordatum</name>
    <dbReference type="NCBI Taxonomy" id="2364126"/>
    <lineage>
        <taxon>Eukaryota</taxon>
        <taxon>Sar</taxon>
        <taxon>Alveolata</taxon>
        <taxon>Dinophyceae</taxon>
        <taxon>Prorocentrales</taxon>
        <taxon>Prorocentraceae</taxon>
        <taxon>Prorocentrum</taxon>
    </lineage>
</organism>
<evidence type="ECO:0000256" key="4">
    <source>
        <dbReference type="ARBA" id="ARBA00022640"/>
    </source>
</evidence>
<dbReference type="SUPFAM" id="SSF103511">
    <property type="entry name" value="Chlorophyll a-b binding protein"/>
    <property type="match status" value="4"/>
</dbReference>
<proteinExistence type="predicted"/>
<dbReference type="InterPro" id="IPR022796">
    <property type="entry name" value="Chloroa_b-bind"/>
</dbReference>
<keyword evidence="6" id="KW-1185">Reference proteome</keyword>
<dbReference type="Pfam" id="PF00504">
    <property type="entry name" value="Chloroa_b-bind"/>
    <property type="match status" value="4"/>
</dbReference>
<dbReference type="Gene3D" id="1.10.3460.10">
    <property type="entry name" value="Chlorophyll a/b binding protein domain"/>
    <property type="match status" value="4"/>
</dbReference>
<evidence type="ECO:0000313" key="6">
    <source>
        <dbReference type="Proteomes" id="UP001189429"/>
    </source>
</evidence>
<evidence type="ECO:0000313" key="5">
    <source>
        <dbReference type="EMBL" id="CAK0825906.1"/>
    </source>
</evidence>
<evidence type="ECO:0000256" key="3">
    <source>
        <dbReference type="ARBA" id="ARBA00022531"/>
    </source>
</evidence>
<sequence length="518" mass="54475">AISKVPAAGWAQIVAYGAFCELSQDQSAGTAAAAGDFGFKVLTSSDPAEKQKKLAAEIANGRLAMMAIIGMFFQDGLTGSAWGDWALYTGSPLRAFESELGVQDPVGFWDPAGFTADGSTENFARRRQTELKHGRVSMLATMGYITPEITGKLPGYLSPSAGIKFADVPNGLGAISKVPAAGWAQIVAYGAFCELSQDQSAGTAAAAGDFGFKVLTSSDPAEKQKKLAAEIANGRLAMMAIIGMFFQDGLTGSAWGDWALYTGSPLRAFESELGVQDPVGFWDPAGFTADGSTENFARRRQTELKHGRISGTGVFSLKDGLTGSAWGDWANYTDSPLRAFESELGVQDPVGFWDPAGFTADGSTENFARRRQTELKHGRVSMLATMGYITPEITGKLPGYLSPSAGLKFADVPNGLGAISKVPAAGWAQIVAYGAFCELSQDQSAGTAAAAGDFGFKVLTSSDPAEKQKKLAAEIANGRLAMMAIIGMFFQDGLTGSAWGDWALYTGSPLRAFESEIG</sequence>